<protein>
    <recommendedName>
        <fullName evidence="1">Condensin complex subunit 2</fullName>
    </recommendedName>
</protein>
<keyword evidence="1" id="KW-0226">DNA condensation</keyword>
<dbReference type="GO" id="GO:0003682">
    <property type="term" value="F:chromatin binding"/>
    <property type="evidence" value="ECO:0007669"/>
    <property type="project" value="TreeGrafter"/>
</dbReference>
<keyword evidence="1" id="KW-0131">Cell cycle</keyword>
<dbReference type="PIRSF" id="PIRSF017126">
    <property type="entry name" value="Condensin_H"/>
    <property type="match status" value="1"/>
</dbReference>
<dbReference type="Pfam" id="PF05786">
    <property type="entry name" value="Cnd2"/>
    <property type="match status" value="2"/>
</dbReference>
<dbReference type="EMBL" id="CM002292">
    <property type="protein sequence ID" value="ESW21987.1"/>
    <property type="molecule type" value="Genomic_DNA"/>
</dbReference>
<dbReference type="OrthoDB" id="362021at2759"/>
<gene>
    <name evidence="2" type="ORF">PHAVU_005G116900g</name>
</gene>
<dbReference type="AlphaFoldDB" id="V7BVF1"/>
<name>V7BVF1_PHAVU</name>
<keyword evidence="1" id="KW-0498">Mitosis</keyword>
<reference evidence="3" key="1">
    <citation type="journal article" date="2014" name="Nat. Genet.">
        <title>A reference genome for common bean and genome-wide analysis of dual domestications.</title>
        <authorList>
            <person name="Schmutz J."/>
            <person name="McClean P.E."/>
            <person name="Mamidi S."/>
            <person name="Wu G.A."/>
            <person name="Cannon S.B."/>
            <person name="Grimwood J."/>
            <person name="Jenkins J."/>
            <person name="Shu S."/>
            <person name="Song Q."/>
            <person name="Chavarro C."/>
            <person name="Torres-Torres M."/>
            <person name="Geffroy V."/>
            <person name="Moghaddam S.M."/>
            <person name="Gao D."/>
            <person name="Abernathy B."/>
            <person name="Barry K."/>
            <person name="Blair M."/>
            <person name="Brick M.A."/>
            <person name="Chovatia M."/>
            <person name="Gepts P."/>
            <person name="Goodstein D.M."/>
            <person name="Gonzales M."/>
            <person name="Hellsten U."/>
            <person name="Hyten D.L."/>
            <person name="Jia G."/>
            <person name="Kelly J.D."/>
            <person name="Kudrna D."/>
            <person name="Lee R."/>
            <person name="Richard M.M."/>
            <person name="Miklas P.N."/>
            <person name="Osorno J.M."/>
            <person name="Rodrigues J."/>
            <person name="Thareau V."/>
            <person name="Urrea C.A."/>
            <person name="Wang M."/>
            <person name="Yu Y."/>
            <person name="Zhang M."/>
            <person name="Wing R.A."/>
            <person name="Cregan P.B."/>
            <person name="Rokhsar D.S."/>
            <person name="Jackson S.A."/>
        </authorList>
    </citation>
    <scope>NUCLEOTIDE SEQUENCE [LARGE SCALE GENOMIC DNA]</scope>
    <source>
        <strain evidence="3">cv. G19833</strain>
    </source>
</reference>
<dbReference type="OMA" id="GREHWKV"/>
<evidence type="ECO:0000313" key="3">
    <source>
        <dbReference type="Proteomes" id="UP000000226"/>
    </source>
</evidence>
<dbReference type="PANTHER" id="PTHR13108:SF11">
    <property type="entry name" value="CONDENSIN COMPLEX SUBUNIT 2"/>
    <property type="match status" value="1"/>
</dbReference>
<comment type="similarity">
    <text evidence="1">Belongs to the CND2 (condensin subunit 2) family.</text>
</comment>
<evidence type="ECO:0000256" key="1">
    <source>
        <dbReference type="PIRNR" id="PIRNR017126"/>
    </source>
</evidence>
<dbReference type="PANTHER" id="PTHR13108">
    <property type="entry name" value="CONDENSIN COMPLEX SUBUNIT 2"/>
    <property type="match status" value="1"/>
</dbReference>
<dbReference type="GO" id="GO:0000796">
    <property type="term" value="C:condensin complex"/>
    <property type="evidence" value="ECO:0007669"/>
    <property type="project" value="InterPro"/>
</dbReference>
<keyword evidence="1" id="KW-0132">Cell division</keyword>
<dbReference type="Gramene" id="ESW21987">
    <property type="protein sequence ID" value="ESW21987"/>
    <property type="gene ID" value="PHAVU_005G116900g"/>
</dbReference>
<evidence type="ECO:0000313" key="2">
    <source>
        <dbReference type="EMBL" id="ESW21987.1"/>
    </source>
</evidence>
<dbReference type="STRING" id="3885.V7BVF1"/>
<sequence length="672" mass="75559">MAEALISSPTMVHKTRVPMSARMQSPTSAFFVGSNDDQLERAQARAARAAAIRHHKSLAVNFHSHPPKSIPCLNKHQILELFHNCIKLASENKINQKNTWELDLIDHLTDIIRVEEGNPVETNFQIASCTLEAGVRIYSLRVDSVHSNAYKVLAGMNRAGQDTEEDATLGSVNAGNGQASRKEVDKKLSFLSTLESSFEVLNVKKFDVAFAVDPLYHQTSAKFDEGGAKGLLMNNLGVYGKCRVLFDSLEVPAKCIISQNDHDISDTIDLSFARDCVEQMILNMHTKDVISPTLRMIVNQFDENNRRPFDFQSSGEKSAEEFDAAIDCKVVNGKEEYENCSSWSYGHDTQTFAAEGGFSDADPSFPSYHEEKEPFNSQDPDMDDIFDNVDGCLFLSLGFRSKKKSWAGPDHWKYKKIQGSKSKVHSTYCTSEDELMIQKTRQPRTKRQVKVDLEFTSFLDKIIPDIFSPPKNPKSLLLPENISPCVSKLPEDWHYEPEDLVKLFLLPYVKCIGRRARMVPDVSEEQCYNNESFPSWDDGSVCDDVTDVYNDMGDSSTLISRPRQINKIEVQYDKTSKQVNVQALKITLWDHIQESIQLPFQGQKEMVSFRHILTNFPSKCNAAATISDISPHLCFICLLHLANEKGLSIQSCPNLDDLGICLLDGATNTRTV</sequence>
<accession>V7BVF1</accession>
<organism evidence="2 3">
    <name type="scientific">Phaseolus vulgaris</name>
    <name type="common">Kidney bean</name>
    <name type="synonym">French bean</name>
    <dbReference type="NCBI Taxonomy" id="3885"/>
    <lineage>
        <taxon>Eukaryota</taxon>
        <taxon>Viridiplantae</taxon>
        <taxon>Streptophyta</taxon>
        <taxon>Embryophyta</taxon>
        <taxon>Tracheophyta</taxon>
        <taxon>Spermatophyta</taxon>
        <taxon>Magnoliopsida</taxon>
        <taxon>eudicotyledons</taxon>
        <taxon>Gunneridae</taxon>
        <taxon>Pentapetalae</taxon>
        <taxon>rosids</taxon>
        <taxon>fabids</taxon>
        <taxon>Fabales</taxon>
        <taxon>Fabaceae</taxon>
        <taxon>Papilionoideae</taxon>
        <taxon>50 kb inversion clade</taxon>
        <taxon>NPAAA clade</taxon>
        <taxon>indigoferoid/millettioid clade</taxon>
        <taxon>Phaseoleae</taxon>
        <taxon>Phaseolus</taxon>
    </lineage>
</organism>
<keyword evidence="3" id="KW-1185">Reference proteome</keyword>
<dbReference type="GO" id="GO:0051301">
    <property type="term" value="P:cell division"/>
    <property type="evidence" value="ECO:0007669"/>
    <property type="project" value="UniProtKB-KW"/>
</dbReference>
<dbReference type="SMR" id="V7BVF1"/>
<dbReference type="InterPro" id="IPR022816">
    <property type="entry name" value="Condensin_barren_su2"/>
</dbReference>
<proteinExistence type="inferred from homology"/>
<dbReference type="eggNOG" id="KOG2328">
    <property type="taxonomic scope" value="Eukaryota"/>
</dbReference>
<comment type="function">
    <text evidence="1">Regulatory subunit of the condensin complex, a complex required for conversion of interphase chromatin into mitotic-like condense chromosomes.</text>
</comment>
<dbReference type="Proteomes" id="UP000000226">
    <property type="component" value="Chromosome 5"/>
</dbReference>
<dbReference type="GO" id="GO:0007076">
    <property type="term" value="P:mitotic chromosome condensation"/>
    <property type="evidence" value="ECO:0007669"/>
    <property type="project" value="InterPro"/>
</dbReference>